<evidence type="ECO:0000313" key="2">
    <source>
        <dbReference type="Proteomes" id="UP000002624"/>
    </source>
</evidence>
<dbReference type="Proteomes" id="UP000002624">
    <property type="component" value="Unassembled WGS sequence"/>
</dbReference>
<accession>C6H7L2</accession>
<dbReference type="EMBL" id="GG692420">
    <property type="protein sequence ID" value="EER44383.1"/>
    <property type="molecule type" value="Genomic_DNA"/>
</dbReference>
<dbReference type="HOGENOM" id="CLU_2132790_0_0_1"/>
<organism evidence="1 2">
    <name type="scientific">Ajellomyces capsulatus (strain H143)</name>
    <name type="common">Darling's disease fungus</name>
    <name type="synonym">Histoplasma capsulatum</name>
    <dbReference type="NCBI Taxonomy" id="544712"/>
    <lineage>
        <taxon>Eukaryota</taxon>
        <taxon>Fungi</taxon>
        <taxon>Dikarya</taxon>
        <taxon>Ascomycota</taxon>
        <taxon>Pezizomycotina</taxon>
        <taxon>Eurotiomycetes</taxon>
        <taxon>Eurotiomycetidae</taxon>
        <taxon>Onygenales</taxon>
        <taxon>Ajellomycetaceae</taxon>
        <taxon>Histoplasma</taxon>
    </lineage>
</organism>
<dbReference type="AlphaFoldDB" id="C6H7L2"/>
<proteinExistence type="predicted"/>
<gene>
    <name evidence="1" type="ORF">HCDG_02413</name>
</gene>
<dbReference type="VEuPathDB" id="FungiDB:HCDG_02413"/>
<protein>
    <submittedName>
        <fullName evidence="1">Uncharacterized protein</fullName>
    </submittedName>
</protein>
<name>C6H7L2_AJECH</name>
<reference evidence="2" key="1">
    <citation type="submission" date="2009-05" db="EMBL/GenBank/DDBJ databases">
        <title>The genome sequence of Ajellomyces capsulatus strain H143.</title>
        <authorList>
            <person name="Champion M."/>
            <person name="Cuomo C.A."/>
            <person name="Ma L.-J."/>
            <person name="Henn M.R."/>
            <person name="Sil A."/>
            <person name="Goldman B."/>
            <person name="Young S.K."/>
            <person name="Kodira C.D."/>
            <person name="Zeng Q."/>
            <person name="Koehrsen M."/>
            <person name="Alvarado L."/>
            <person name="Berlin A.M."/>
            <person name="Borenstein D."/>
            <person name="Chen Z."/>
            <person name="Engels R."/>
            <person name="Freedman E."/>
            <person name="Gellesch M."/>
            <person name="Goldberg J."/>
            <person name="Griggs A."/>
            <person name="Gujja S."/>
            <person name="Heiman D.I."/>
            <person name="Hepburn T.A."/>
            <person name="Howarth C."/>
            <person name="Jen D."/>
            <person name="Larson L."/>
            <person name="Lewis B."/>
            <person name="Mehta T."/>
            <person name="Park D."/>
            <person name="Pearson M."/>
            <person name="Roberts A."/>
            <person name="Saif S."/>
            <person name="Shea T.D."/>
            <person name="Shenoy N."/>
            <person name="Sisk P."/>
            <person name="Stolte C."/>
            <person name="Sykes S."/>
            <person name="Walk T."/>
            <person name="White J."/>
            <person name="Yandava C."/>
            <person name="Klein B."/>
            <person name="McEwen J.G."/>
            <person name="Puccia R."/>
            <person name="Goldman G.H."/>
            <person name="Felipe M.S."/>
            <person name="Nino-Vega G."/>
            <person name="San-Blas G."/>
            <person name="Taylor J.W."/>
            <person name="Mendoza L."/>
            <person name="Galagan J.E."/>
            <person name="Nusbaum C."/>
            <person name="Birren B.W."/>
        </authorList>
    </citation>
    <scope>NUCLEOTIDE SEQUENCE [LARGE SCALE GENOMIC DNA]</scope>
    <source>
        <strain evidence="2">H143</strain>
    </source>
</reference>
<sequence length="113" mass="12637">MATLLSRTSIRRGLWEAKKLTHALKGSSLSETCALRLLKCRPAQTDMNSFSIISQGGIIACDLRPENLDLKSMRTPKDQCPANTKNLWINLLHIGWSTPQRFEVAGLGFKLRV</sequence>
<evidence type="ECO:0000313" key="1">
    <source>
        <dbReference type="EMBL" id="EER44383.1"/>
    </source>
</evidence>